<evidence type="ECO:0000256" key="3">
    <source>
        <dbReference type="ARBA" id="ARBA00022781"/>
    </source>
</evidence>
<keyword evidence="6 7" id="KW-0066">ATP synthesis</keyword>
<evidence type="ECO:0000313" key="9">
    <source>
        <dbReference type="EMBL" id="EHR33281.1"/>
    </source>
</evidence>
<evidence type="ECO:0000256" key="4">
    <source>
        <dbReference type="ARBA" id="ARBA00023065"/>
    </source>
</evidence>
<comment type="caution">
    <text evidence="9">The sequence shown here is derived from an EMBL/GenBank/DDBJ whole genome shotgun (WGS) entry which is preliminary data.</text>
</comment>
<dbReference type="AlphaFoldDB" id="H3NPQ3"/>
<accession>H3NPQ3</accession>
<keyword evidence="2 7" id="KW-0813">Transport</keyword>
<name>H3NPQ3_9FIRM</name>
<dbReference type="STRING" id="883114.HMPREF9709_01325"/>
<evidence type="ECO:0000256" key="6">
    <source>
        <dbReference type="ARBA" id="ARBA00023310"/>
    </source>
</evidence>
<dbReference type="HOGENOM" id="CLU_085114_4_2_9"/>
<evidence type="ECO:0000256" key="2">
    <source>
        <dbReference type="ARBA" id="ARBA00022448"/>
    </source>
</evidence>
<keyword evidence="10" id="KW-1185">Reference proteome</keyword>
<dbReference type="HAMAP" id="MF_01416">
    <property type="entry name" value="ATP_synth_delta_bact"/>
    <property type="match status" value="1"/>
</dbReference>
<protein>
    <recommendedName>
        <fullName evidence="7">ATP synthase subunit delta</fullName>
    </recommendedName>
    <alternativeName>
        <fullName evidence="7">ATP synthase F(1) sector subunit delta</fullName>
    </alternativeName>
    <alternativeName>
        <fullName evidence="7">F-type ATPase subunit delta</fullName>
        <shortName evidence="7">F-ATPase subunit delta</shortName>
    </alternativeName>
</protein>
<gene>
    <name evidence="7" type="primary">atpH</name>
    <name evidence="9" type="ORF">HMPREF9709_01325</name>
</gene>
<dbReference type="PRINTS" id="PR00125">
    <property type="entry name" value="ATPASEDELTA"/>
</dbReference>
<evidence type="ECO:0000256" key="7">
    <source>
        <dbReference type="HAMAP-Rule" id="MF_01416"/>
    </source>
</evidence>
<keyword evidence="3 7" id="KW-0375">Hydrogen ion transport</keyword>
<dbReference type="EMBL" id="AGEI01000024">
    <property type="protein sequence ID" value="EHR33281.1"/>
    <property type="molecule type" value="Genomic_DNA"/>
</dbReference>
<dbReference type="GO" id="GO:0045259">
    <property type="term" value="C:proton-transporting ATP synthase complex"/>
    <property type="evidence" value="ECO:0007669"/>
    <property type="project" value="UniProtKB-KW"/>
</dbReference>
<dbReference type="InterPro" id="IPR000711">
    <property type="entry name" value="ATPase_OSCP/dsu"/>
</dbReference>
<evidence type="ECO:0000256" key="5">
    <source>
        <dbReference type="ARBA" id="ARBA00023136"/>
    </source>
</evidence>
<sequence length="178" mass="20829">MNNQASRVYSQAFFELSKETKNLDRHMDDLKEISKTLGEFPDIHTLLNNPNVTKEDKKELISSVFNYVDNKTLNLIKVLIDKSRFNIFDDFLREYKRQYNLEKNIAEGIVYSANKLDEQELSDLKKVLEKKINKKVELINEIDKSLIAGVSVFIDGKRIDNSIKTRLESLRSSIKERR</sequence>
<keyword evidence="7" id="KW-1003">Cell membrane</keyword>
<comment type="subcellular location">
    <subcellularLocation>
        <location evidence="7">Cell membrane</location>
        <topology evidence="7">Peripheral membrane protein</topology>
    </subcellularLocation>
    <subcellularLocation>
        <location evidence="1">Membrane</location>
    </subcellularLocation>
</comment>
<keyword evidence="8" id="KW-0175">Coiled coil</keyword>
<proteinExistence type="inferred from homology"/>
<evidence type="ECO:0000256" key="8">
    <source>
        <dbReference type="SAM" id="Coils"/>
    </source>
</evidence>
<dbReference type="GO" id="GO:0005886">
    <property type="term" value="C:plasma membrane"/>
    <property type="evidence" value="ECO:0007669"/>
    <property type="project" value="UniProtKB-SubCell"/>
</dbReference>
<dbReference type="OrthoDB" id="9802471at2"/>
<dbReference type="GO" id="GO:0046933">
    <property type="term" value="F:proton-transporting ATP synthase activity, rotational mechanism"/>
    <property type="evidence" value="ECO:0007669"/>
    <property type="project" value="UniProtKB-UniRule"/>
</dbReference>
<comment type="function">
    <text evidence="7">F(1)F(0) ATP synthase produces ATP from ADP in the presence of a proton or sodium gradient. F-type ATPases consist of two structural domains, F(1) containing the extramembraneous catalytic core and F(0) containing the membrane proton channel, linked together by a central stalk and a peripheral stalk. During catalysis, ATP synthesis in the catalytic domain of F(1) is coupled via a rotary mechanism of the central stalk subunits to proton translocation.</text>
</comment>
<organism evidence="9 10">
    <name type="scientific">Helcococcus kunzii ATCC 51366</name>
    <dbReference type="NCBI Taxonomy" id="883114"/>
    <lineage>
        <taxon>Bacteria</taxon>
        <taxon>Bacillati</taxon>
        <taxon>Bacillota</taxon>
        <taxon>Tissierellia</taxon>
        <taxon>Tissierellales</taxon>
        <taxon>Peptoniphilaceae</taxon>
        <taxon>Helcococcus</taxon>
    </lineage>
</organism>
<reference evidence="9 10" key="1">
    <citation type="submission" date="2012-01" db="EMBL/GenBank/DDBJ databases">
        <title>The Genome Sequence of Helcococcus kunzii ATCC 51366.</title>
        <authorList>
            <consortium name="The Broad Institute Genome Sequencing Platform"/>
            <person name="Earl A."/>
            <person name="Ward D."/>
            <person name="Feldgarden M."/>
            <person name="Gevers D."/>
            <person name="Huys G."/>
            <person name="Young S.K."/>
            <person name="Zeng Q."/>
            <person name="Gargeya S."/>
            <person name="Fitzgerald M."/>
            <person name="Haas B."/>
            <person name="Abouelleil A."/>
            <person name="Alvarado L."/>
            <person name="Arachchi H.M."/>
            <person name="Berlin A."/>
            <person name="Chapman S.B."/>
            <person name="Gearin G."/>
            <person name="Goldberg J."/>
            <person name="Griggs A."/>
            <person name="Gujja S."/>
            <person name="Hansen M."/>
            <person name="Heiman D."/>
            <person name="Howarth C."/>
            <person name="Larimer J."/>
            <person name="Lui A."/>
            <person name="MacDonald P.J.P."/>
            <person name="McCowen C."/>
            <person name="Montmayeur A."/>
            <person name="Murphy C."/>
            <person name="Neiman D."/>
            <person name="Pearson M."/>
            <person name="Priest M."/>
            <person name="Roberts A."/>
            <person name="Saif S."/>
            <person name="Shea T."/>
            <person name="Sisk P."/>
            <person name="Stolte C."/>
            <person name="Sykes S."/>
            <person name="Wortman J."/>
            <person name="Nusbaum C."/>
            <person name="Birren B."/>
        </authorList>
    </citation>
    <scope>NUCLEOTIDE SEQUENCE [LARGE SCALE GENOMIC DNA]</scope>
    <source>
        <strain evidence="9 10">ATCC 51366</strain>
    </source>
</reference>
<dbReference type="Proteomes" id="UP000004191">
    <property type="component" value="Unassembled WGS sequence"/>
</dbReference>
<comment type="function">
    <text evidence="7">This protein is part of the stalk that links CF(0) to CF(1). It either transmits conformational changes from CF(0) to CF(1) or is implicated in proton conduction.</text>
</comment>
<keyword evidence="4 7" id="KW-0406">Ion transport</keyword>
<dbReference type="RefSeq" id="WP_005398840.1">
    <property type="nucleotide sequence ID" value="NZ_JH601088.1"/>
</dbReference>
<dbReference type="eggNOG" id="COG0712">
    <property type="taxonomic scope" value="Bacteria"/>
</dbReference>
<comment type="similarity">
    <text evidence="7">Belongs to the ATPase delta chain family.</text>
</comment>
<dbReference type="SUPFAM" id="SSF47928">
    <property type="entry name" value="N-terminal domain of the delta subunit of the F1F0-ATP synthase"/>
    <property type="match status" value="1"/>
</dbReference>
<evidence type="ECO:0000313" key="10">
    <source>
        <dbReference type="Proteomes" id="UP000004191"/>
    </source>
</evidence>
<dbReference type="NCBIfam" id="TIGR01145">
    <property type="entry name" value="ATP_synt_delta"/>
    <property type="match status" value="1"/>
</dbReference>
<feature type="coiled-coil region" evidence="8">
    <location>
        <begin position="114"/>
        <end position="141"/>
    </location>
</feature>
<dbReference type="GeneID" id="96999292"/>
<dbReference type="Pfam" id="PF00213">
    <property type="entry name" value="OSCP"/>
    <property type="match status" value="1"/>
</dbReference>
<dbReference type="PANTHER" id="PTHR11910">
    <property type="entry name" value="ATP SYNTHASE DELTA CHAIN"/>
    <property type="match status" value="1"/>
</dbReference>
<evidence type="ECO:0000256" key="1">
    <source>
        <dbReference type="ARBA" id="ARBA00004370"/>
    </source>
</evidence>
<dbReference type="Gene3D" id="1.10.520.20">
    <property type="entry name" value="N-terminal domain of the delta subunit of the F1F0-ATP synthase"/>
    <property type="match status" value="1"/>
</dbReference>
<dbReference type="InterPro" id="IPR026015">
    <property type="entry name" value="ATP_synth_OSCP/delta_N_sf"/>
</dbReference>
<keyword evidence="7" id="KW-0139">CF(1)</keyword>
<keyword evidence="5 7" id="KW-0472">Membrane</keyword>